<dbReference type="InterPro" id="IPR051057">
    <property type="entry name" value="PI-PLC_domain"/>
</dbReference>
<keyword evidence="4" id="KW-1185">Reference proteome</keyword>
<organism evidence="3 4">
    <name type="scientific">Ceratocystis lukuohia</name>
    <dbReference type="NCBI Taxonomy" id="2019550"/>
    <lineage>
        <taxon>Eukaryota</taxon>
        <taxon>Fungi</taxon>
        <taxon>Dikarya</taxon>
        <taxon>Ascomycota</taxon>
        <taxon>Pezizomycotina</taxon>
        <taxon>Sordariomycetes</taxon>
        <taxon>Hypocreomycetidae</taxon>
        <taxon>Microascales</taxon>
        <taxon>Ceratocystidaceae</taxon>
        <taxon>Ceratocystis</taxon>
    </lineage>
</organism>
<dbReference type="InterPro" id="IPR017946">
    <property type="entry name" value="PLC-like_Pdiesterase_TIM-brl"/>
</dbReference>
<name>A0ABR4MA17_9PEZI</name>
<protein>
    <submittedName>
        <fullName evidence="3">1-phosphatidylinositol phosphodiesterase</fullName>
    </submittedName>
</protein>
<dbReference type="Gene3D" id="3.20.20.190">
    <property type="entry name" value="Phosphatidylinositol (PI) phosphodiesterase"/>
    <property type="match status" value="1"/>
</dbReference>
<feature type="signal peptide" evidence="1">
    <location>
        <begin position="1"/>
        <end position="17"/>
    </location>
</feature>
<reference evidence="3 4" key="1">
    <citation type="submission" date="2020-05" db="EMBL/GenBank/DDBJ databases">
        <title>Ceratocystis lukuohia genome.</title>
        <authorList>
            <person name="Harrington T.C."/>
            <person name="Kim K."/>
            <person name="Mayers C.G."/>
        </authorList>
    </citation>
    <scope>NUCLEOTIDE SEQUENCE [LARGE SCALE GENOMIC DNA]</scope>
    <source>
        <strain evidence="3 4">C4212</strain>
    </source>
</reference>
<dbReference type="Proteomes" id="UP001610728">
    <property type="component" value="Unassembled WGS sequence"/>
</dbReference>
<dbReference type="EMBL" id="JABSNW010000008">
    <property type="protein sequence ID" value="KAL2885119.1"/>
    <property type="molecule type" value="Genomic_DNA"/>
</dbReference>
<dbReference type="PROSITE" id="PS50007">
    <property type="entry name" value="PIPLC_X_DOMAIN"/>
    <property type="match status" value="1"/>
</dbReference>
<dbReference type="InterPro" id="IPR000909">
    <property type="entry name" value="PLipase_C_PInositol-sp_X_dom"/>
</dbReference>
<evidence type="ECO:0000313" key="3">
    <source>
        <dbReference type="EMBL" id="KAL2885119.1"/>
    </source>
</evidence>
<comment type="caution">
    <text evidence="3">The sequence shown here is derived from an EMBL/GenBank/DDBJ whole genome shotgun (WGS) entry which is preliminary data.</text>
</comment>
<sequence>MRFSLLANIAFLALTHAGSYNHVDDPWSFDVNDGSYADWMYYIADNTPLSSLSIPGTHNSMTYNMDNYYLEGQNVPLAKQLAGGIRYLDITCLPVGDKLMVYHGLHETGYSLEDALAPIYNFLHRHPHEAVILRLQRSSSLERTKVFTDLLRKYLTPETVIGSYADKYVYNRGGAKITTLPTLGEIRGKLFILQDFGSKPSGVFGLPWSSPLISSYHCKLGIGKLLVGVKWLVLKSYIRSLSGRSSKKLYITDVTVSFGSRPIDVAAGDRADAGINSYLGTYLESVTANHFGEFFLNGNRARIGIISMDFPGYKLVEQILKFNNIYQVIPLGGIGYPSYY</sequence>
<keyword evidence="1" id="KW-0732">Signal</keyword>
<accession>A0ABR4MA17</accession>
<evidence type="ECO:0000256" key="1">
    <source>
        <dbReference type="SAM" id="SignalP"/>
    </source>
</evidence>
<evidence type="ECO:0000259" key="2">
    <source>
        <dbReference type="SMART" id="SM00148"/>
    </source>
</evidence>
<dbReference type="RefSeq" id="XP_070856300.1">
    <property type="nucleotide sequence ID" value="XM_071001416.1"/>
</dbReference>
<evidence type="ECO:0000313" key="4">
    <source>
        <dbReference type="Proteomes" id="UP001610728"/>
    </source>
</evidence>
<gene>
    <name evidence="3" type="ORF">HOO65_080069</name>
</gene>
<dbReference type="SUPFAM" id="SSF51695">
    <property type="entry name" value="PLC-like phosphodiesterases"/>
    <property type="match status" value="1"/>
</dbReference>
<dbReference type="GeneID" id="98120806"/>
<dbReference type="Pfam" id="PF00388">
    <property type="entry name" value="PI-PLC-X"/>
    <property type="match status" value="1"/>
</dbReference>
<dbReference type="PANTHER" id="PTHR13593:SF113">
    <property type="entry name" value="SI:DKEY-266F7.9"/>
    <property type="match status" value="1"/>
</dbReference>
<feature type="chain" id="PRO_5046305056" evidence="1">
    <location>
        <begin position="18"/>
        <end position="340"/>
    </location>
</feature>
<dbReference type="PANTHER" id="PTHR13593">
    <property type="match status" value="1"/>
</dbReference>
<dbReference type="SMART" id="SM00148">
    <property type="entry name" value="PLCXc"/>
    <property type="match status" value="1"/>
</dbReference>
<feature type="domain" description="Phosphatidylinositol-specific phospholipase C X" evidence="2">
    <location>
        <begin position="45"/>
        <end position="195"/>
    </location>
</feature>
<proteinExistence type="predicted"/>